<reference evidence="4" key="2">
    <citation type="submission" date="2025-08" db="UniProtKB">
        <authorList>
            <consortium name="Ensembl"/>
        </authorList>
    </citation>
    <scope>IDENTIFICATION</scope>
    <source>
        <strain evidence="4">Thorbecke</strain>
    </source>
</reference>
<dbReference type="eggNOG" id="KOG1752">
    <property type="taxonomic scope" value="Eukaryota"/>
</dbReference>
<dbReference type="GO" id="GO:0005739">
    <property type="term" value="C:mitochondrion"/>
    <property type="evidence" value="ECO:0007669"/>
    <property type="project" value="TreeGrafter"/>
</dbReference>
<dbReference type="SUPFAM" id="SSF52833">
    <property type="entry name" value="Thioredoxin-like"/>
    <property type="match status" value="1"/>
</dbReference>
<name>G1TNX4_RABIT</name>
<evidence type="ECO:0000313" key="5">
    <source>
        <dbReference type="Proteomes" id="UP000001811"/>
    </source>
</evidence>
<dbReference type="InterPro" id="IPR047185">
    <property type="entry name" value="GLRX1"/>
</dbReference>
<dbReference type="GO" id="GO:0015038">
    <property type="term" value="F:glutathione disulfide oxidoreductase activity"/>
    <property type="evidence" value="ECO:0007669"/>
    <property type="project" value="TreeGrafter"/>
</dbReference>
<dbReference type="EMBL" id="AAGW02002170">
    <property type="status" value="NOT_ANNOTATED_CDS"/>
    <property type="molecule type" value="Genomic_DNA"/>
</dbReference>
<dbReference type="InParanoid" id="G1TNX4"/>
<organism evidence="4 5">
    <name type="scientific">Oryctolagus cuniculus</name>
    <name type="common">Rabbit</name>
    <dbReference type="NCBI Taxonomy" id="9986"/>
    <lineage>
        <taxon>Eukaryota</taxon>
        <taxon>Metazoa</taxon>
        <taxon>Chordata</taxon>
        <taxon>Craniata</taxon>
        <taxon>Vertebrata</taxon>
        <taxon>Euteleostomi</taxon>
        <taxon>Mammalia</taxon>
        <taxon>Eutheria</taxon>
        <taxon>Euarchontoglires</taxon>
        <taxon>Glires</taxon>
        <taxon>Lagomorpha</taxon>
        <taxon>Leporidae</taxon>
        <taxon>Oryctolagus</taxon>
    </lineage>
</organism>
<keyword evidence="1" id="KW-0813">Transport</keyword>
<dbReference type="EMBL" id="AAGW02002172">
    <property type="status" value="NOT_ANNOTATED_CDS"/>
    <property type="molecule type" value="Genomic_DNA"/>
</dbReference>
<dbReference type="KEGG" id="ocu:100347668"/>
<dbReference type="EMBL" id="AAGW02002171">
    <property type="status" value="NOT_ANNOTATED_CDS"/>
    <property type="molecule type" value="Genomic_DNA"/>
</dbReference>
<dbReference type="PANTHER" id="PTHR46185:SF1">
    <property type="entry name" value="GLUTAREDOXIN-1"/>
    <property type="match status" value="1"/>
</dbReference>
<evidence type="ECO:0000313" key="4">
    <source>
        <dbReference type="Ensembl" id="ENSOCUP00000018703.2"/>
    </source>
</evidence>
<dbReference type="AlphaFoldDB" id="G1TNX4"/>
<reference evidence="4 5" key="1">
    <citation type="journal article" date="2011" name="Nature">
        <title>A high-resolution map of human evolutionary constraint using 29 mammals.</title>
        <authorList>
            <person name="Lindblad-Toh K."/>
            <person name="Garber M."/>
            <person name="Zuk O."/>
            <person name="Lin M.F."/>
            <person name="Parker B.J."/>
            <person name="Washietl S."/>
            <person name="Kheradpour P."/>
            <person name="Ernst J."/>
            <person name="Jordan G."/>
            <person name="Mauceli E."/>
            <person name="Ward L.D."/>
            <person name="Lowe C.B."/>
            <person name="Holloway A.K."/>
            <person name="Clamp M."/>
            <person name="Gnerre S."/>
            <person name="Alfoldi J."/>
            <person name="Beal K."/>
            <person name="Chang J."/>
            <person name="Clawson H."/>
            <person name="Cuff J."/>
            <person name="Di Palma F."/>
            <person name="Fitzgerald S."/>
            <person name="Flicek P."/>
            <person name="Guttman M."/>
            <person name="Hubisz M.J."/>
            <person name="Jaffe D.B."/>
            <person name="Jungreis I."/>
            <person name="Kent W.J."/>
            <person name="Kostka D."/>
            <person name="Lara M."/>
            <person name="Martins A.L."/>
            <person name="Massingham T."/>
            <person name="Moltke I."/>
            <person name="Raney B.J."/>
            <person name="Rasmussen M.D."/>
            <person name="Robinson J."/>
            <person name="Stark A."/>
            <person name="Vilella A.J."/>
            <person name="Wen J."/>
            <person name="Xie X."/>
            <person name="Zody M.C."/>
            <person name="Baldwin J."/>
            <person name="Bloom T."/>
            <person name="Chin C.W."/>
            <person name="Heiman D."/>
            <person name="Nicol R."/>
            <person name="Nusbaum C."/>
            <person name="Young S."/>
            <person name="Wilkinson J."/>
            <person name="Worley K.C."/>
            <person name="Kovar C.L."/>
            <person name="Muzny D.M."/>
            <person name="Gibbs R.A."/>
            <person name="Cree A."/>
            <person name="Dihn H.H."/>
            <person name="Fowler G."/>
            <person name="Jhangiani S."/>
            <person name="Joshi V."/>
            <person name="Lee S."/>
            <person name="Lewis L.R."/>
            <person name="Nazareth L.V."/>
            <person name="Okwuonu G."/>
            <person name="Santibanez J."/>
            <person name="Warren W.C."/>
            <person name="Mardis E.R."/>
            <person name="Weinstock G.M."/>
            <person name="Wilson R.K."/>
            <person name="Delehaunty K."/>
            <person name="Dooling D."/>
            <person name="Fronik C."/>
            <person name="Fulton L."/>
            <person name="Fulton B."/>
            <person name="Graves T."/>
            <person name="Minx P."/>
            <person name="Sodergren E."/>
            <person name="Birney E."/>
            <person name="Margulies E.H."/>
            <person name="Herrero J."/>
            <person name="Green E.D."/>
            <person name="Haussler D."/>
            <person name="Siepel A."/>
            <person name="Goldman N."/>
            <person name="Pollard K.S."/>
            <person name="Pedersen J.S."/>
            <person name="Lander E.S."/>
            <person name="Kellis M."/>
        </authorList>
    </citation>
    <scope>NUCLEOTIDE SEQUENCE [LARGE SCALE GENOMIC DNA]</scope>
    <source>
        <strain evidence="4 5">Thorbecke inbred</strain>
    </source>
</reference>
<keyword evidence="2" id="KW-0249">Electron transport</keyword>
<dbReference type="STRING" id="9986.ENSOCUP00000018703"/>
<dbReference type="CDD" id="cd03419">
    <property type="entry name" value="GRX_GRXh_1_2_like"/>
    <property type="match status" value="1"/>
</dbReference>
<evidence type="ECO:0000256" key="1">
    <source>
        <dbReference type="ARBA" id="ARBA00022448"/>
    </source>
</evidence>
<dbReference type="Proteomes" id="UP000001811">
    <property type="component" value="Chromosome 13"/>
</dbReference>
<dbReference type="InterPro" id="IPR002109">
    <property type="entry name" value="Glutaredoxin"/>
</dbReference>
<dbReference type="Gene3D" id="3.40.30.10">
    <property type="entry name" value="Glutaredoxin"/>
    <property type="match status" value="1"/>
</dbReference>
<dbReference type="PROSITE" id="PS51354">
    <property type="entry name" value="GLUTAREDOXIN_2"/>
    <property type="match status" value="1"/>
</dbReference>
<reference evidence="4" key="3">
    <citation type="submission" date="2025-09" db="UniProtKB">
        <authorList>
            <consortium name="Ensembl"/>
        </authorList>
    </citation>
    <scope>IDENTIFICATION</scope>
    <source>
        <strain evidence="4">Thorbecke</strain>
    </source>
</reference>
<dbReference type="SMR" id="G1TNX4"/>
<dbReference type="GeneID" id="100347668"/>
<dbReference type="PANTHER" id="PTHR46185">
    <property type="entry name" value="GLUTAREDOXIN-1"/>
    <property type="match status" value="1"/>
</dbReference>
<protein>
    <recommendedName>
        <fullName evidence="3">Glutaredoxin domain-containing protein</fullName>
    </recommendedName>
</protein>
<gene>
    <name evidence="4" type="primary">LOC100347668</name>
</gene>
<feature type="domain" description="Glutaredoxin" evidence="3">
    <location>
        <begin position="34"/>
        <end position="98"/>
    </location>
</feature>
<dbReference type="InterPro" id="IPR011899">
    <property type="entry name" value="Glutaredoxin_euk/vir"/>
</dbReference>
<dbReference type="InterPro" id="IPR014025">
    <property type="entry name" value="Glutaredoxin_subgr"/>
</dbReference>
<dbReference type="NCBIfam" id="TIGR02180">
    <property type="entry name" value="GRX_euk"/>
    <property type="match status" value="1"/>
</dbReference>
<accession>G1TNX4</accession>
<dbReference type="InterPro" id="IPR036249">
    <property type="entry name" value="Thioredoxin-like_sf"/>
</dbReference>
<dbReference type="OrthoDB" id="418495at2759"/>
<sequence length="126" mass="14296">MWARGNKSRISPMEAAVVSVAQQFVNSKIQPGKVVVFIKPTCSYCRRTQQILCQLPFKQGFLEFVNINAARDTRKIQDYLEQLTGARTVPRIFISKHCIGGCSELIAMHENGELWMQLKGIRALQL</sequence>
<keyword evidence="5" id="KW-1185">Reference proteome</keyword>
<dbReference type="Ensembl" id="ENSOCUT00000031107.2">
    <property type="protein sequence ID" value="ENSOCUP00000018703.2"/>
    <property type="gene ID" value="ENSOCUG00000027801.2"/>
</dbReference>
<proteinExistence type="predicted"/>
<dbReference type="Bgee" id="ENSOCUG00000027801">
    <property type="expression patterns" value="Expressed in testis and 1 other cell type or tissue"/>
</dbReference>
<dbReference type="GeneTree" id="ENSGT00900000141068"/>
<dbReference type="PaxDb" id="9986-ENSOCUP00000018703"/>
<dbReference type="PRINTS" id="PR00160">
    <property type="entry name" value="GLUTAREDOXIN"/>
</dbReference>
<dbReference type="Pfam" id="PF00462">
    <property type="entry name" value="Glutaredoxin"/>
    <property type="match status" value="1"/>
</dbReference>
<evidence type="ECO:0000256" key="2">
    <source>
        <dbReference type="ARBA" id="ARBA00022982"/>
    </source>
</evidence>
<dbReference type="HOGENOM" id="CLU_026126_7_2_1"/>
<evidence type="ECO:0000259" key="3">
    <source>
        <dbReference type="Pfam" id="PF00462"/>
    </source>
</evidence>